<dbReference type="InterPro" id="IPR036537">
    <property type="entry name" value="Adaptor_Cbl_N_dom_sf"/>
</dbReference>
<feature type="non-terminal residue" evidence="2">
    <location>
        <position position="653"/>
    </location>
</feature>
<feature type="domain" description="NACHT" evidence="1">
    <location>
        <begin position="273"/>
        <end position="415"/>
    </location>
</feature>
<gene>
    <name evidence="2" type="ORF">OE88DRAFT_1810445</name>
</gene>
<accession>A0A5C3MT78</accession>
<dbReference type="STRING" id="5364.A0A5C3MT78"/>
<dbReference type="PANTHER" id="PTHR47691">
    <property type="entry name" value="REGULATOR-RELATED"/>
    <property type="match status" value="1"/>
</dbReference>
<reference evidence="2 3" key="1">
    <citation type="journal article" date="2019" name="Nat. Ecol. Evol.">
        <title>Megaphylogeny resolves global patterns of mushroom evolution.</title>
        <authorList>
            <person name="Varga T."/>
            <person name="Krizsan K."/>
            <person name="Foldi C."/>
            <person name="Dima B."/>
            <person name="Sanchez-Garcia M."/>
            <person name="Sanchez-Ramirez S."/>
            <person name="Szollosi G.J."/>
            <person name="Szarkandi J.G."/>
            <person name="Papp V."/>
            <person name="Albert L."/>
            <person name="Andreopoulos W."/>
            <person name="Angelini C."/>
            <person name="Antonin V."/>
            <person name="Barry K.W."/>
            <person name="Bougher N.L."/>
            <person name="Buchanan P."/>
            <person name="Buyck B."/>
            <person name="Bense V."/>
            <person name="Catcheside P."/>
            <person name="Chovatia M."/>
            <person name="Cooper J."/>
            <person name="Damon W."/>
            <person name="Desjardin D."/>
            <person name="Finy P."/>
            <person name="Geml J."/>
            <person name="Haridas S."/>
            <person name="Hughes K."/>
            <person name="Justo A."/>
            <person name="Karasinski D."/>
            <person name="Kautmanova I."/>
            <person name="Kiss B."/>
            <person name="Kocsube S."/>
            <person name="Kotiranta H."/>
            <person name="LaButti K.M."/>
            <person name="Lechner B.E."/>
            <person name="Liimatainen K."/>
            <person name="Lipzen A."/>
            <person name="Lukacs Z."/>
            <person name="Mihaltcheva S."/>
            <person name="Morgado L.N."/>
            <person name="Niskanen T."/>
            <person name="Noordeloos M.E."/>
            <person name="Ohm R.A."/>
            <person name="Ortiz-Santana B."/>
            <person name="Ovrebo C."/>
            <person name="Racz N."/>
            <person name="Riley R."/>
            <person name="Savchenko A."/>
            <person name="Shiryaev A."/>
            <person name="Soop K."/>
            <person name="Spirin V."/>
            <person name="Szebenyi C."/>
            <person name="Tomsovsky M."/>
            <person name="Tulloss R.E."/>
            <person name="Uehling J."/>
            <person name="Grigoriev I.V."/>
            <person name="Vagvolgyi C."/>
            <person name="Papp T."/>
            <person name="Martin F.M."/>
            <person name="Miettinen O."/>
            <person name="Hibbett D.S."/>
            <person name="Nagy L.G."/>
        </authorList>
    </citation>
    <scope>NUCLEOTIDE SEQUENCE [LARGE SCALE GENOMIC DNA]</scope>
    <source>
        <strain evidence="2 3">OMC1185</strain>
    </source>
</reference>
<dbReference type="PANTHER" id="PTHR47691:SF3">
    <property type="entry name" value="HTH-TYPE TRANSCRIPTIONAL REGULATOR RV0890C-RELATED"/>
    <property type="match status" value="1"/>
</dbReference>
<protein>
    <recommendedName>
        <fullName evidence="1">NACHT domain-containing protein</fullName>
    </recommendedName>
</protein>
<dbReference type="Gene3D" id="1.20.930.20">
    <property type="entry name" value="Adaptor protein Cbl, N-terminal domain"/>
    <property type="match status" value="1"/>
</dbReference>
<dbReference type="InterPro" id="IPR059179">
    <property type="entry name" value="MLKL-like_MCAfunc"/>
</dbReference>
<dbReference type="SUPFAM" id="SSF52540">
    <property type="entry name" value="P-loop containing nucleoside triphosphate hydrolases"/>
    <property type="match status" value="1"/>
</dbReference>
<dbReference type="PRINTS" id="PR00364">
    <property type="entry name" value="DISEASERSIST"/>
</dbReference>
<sequence length="653" mass="71848">MPPKKADRGIAALARATSTLALQPIAGSLTTSWNEGLEKADRTRSAAIASTIMKDALTVVASLADGGVNVPFLKGSAQIAVQLIDAAQLVKNNQDDCRDVARLAAETVLHLADAVKGRDPESIDERLKAEILRFEKKLQEIYEGVNKLTHAKFYTRAATRTMDQAMINGWKAEMDHAHRQFLRGVLVDLAAGKVEVKTELGQLSNTMDTMRGQISGIHGIVMQTLPRQDLAKTNIFLSRTPPPKPSIFCGRDQETSDAVHLLTSKAISQPNLAILGSGGMGKTSLALTILHHAAVKAHFKDQVYFVPCESAQSTEQLVYHIATVLPFKKQEEDILTSIDSFLHRSSRLLLILDNFETPYYQAKMEESTLEVLKRMTSIPGVSLILTMRASTAPHGIQWDRSILLHGLPMEASRQAFLGTSHSSSEQTVIDQLLKELDGVPLAIKLISNLAQLDSPANLLKEWQERKTAMLAEPGRGRLENIEVSIELSLQATVVQDCQDAIPLLALIAHLPDGLLQAKDTLEKKAPYIYLGPAARRALKQAALMDDSGEQMNILSPVRHYICKKYPLDAPGREALEDYYEALIGKYNQECYTSINDTLLLESSNIIAIIKQACSCGKVSTKVAQMAYKMSWFLLFYRPTIELLDAIQHAAPEG</sequence>
<keyword evidence="3" id="KW-1185">Reference proteome</keyword>
<evidence type="ECO:0000313" key="2">
    <source>
        <dbReference type="EMBL" id="TFK48584.1"/>
    </source>
</evidence>
<name>A0A5C3MT78_9AGAM</name>
<dbReference type="Proteomes" id="UP000305948">
    <property type="component" value="Unassembled WGS sequence"/>
</dbReference>
<dbReference type="CDD" id="cd21037">
    <property type="entry name" value="MLKL_NTD"/>
    <property type="match status" value="1"/>
</dbReference>
<dbReference type="EMBL" id="ML213519">
    <property type="protein sequence ID" value="TFK48584.1"/>
    <property type="molecule type" value="Genomic_DNA"/>
</dbReference>
<proteinExistence type="predicted"/>
<dbReference type="OrthoDB" id="431454at2759"/>
<evidence type="ECO:0000313" key="3">
    <source>
        <dbReference type="Proteomes" id="UP000305948"/>
    </source>
</evidence>
<dbReference type="GO" id="GO:0007166">
    <property type="term" value="P:cell surface receptor signaling pathway"/>
    <property type="evidence" value="ECO:0007669"/>
    <property type="project" value="InterPro"/>
</dbReference>
<dbReference type="InterPro" id="IPR007111">
    <property type="entry name" value="NACHT_NTPase"/>
</dbReference>
<organism evidence="2 3">
    <name type="scientific">Heliocybe sulcata</name>
    <dbReference type="NCBI Taxonomy" id="5364"/>
    <lineage>
        <taxon>Eukaryota</taxon>
        <taxon>Fungi</taxon>
        <taxon>Dikarya</taxon>
        <taxon>Basidiomycota</taxon>
        <taxon>Agaricomycotina</taxon>
        <taxon>Agaricomycetes</taxon>
        <taxon>Gloeophyllales</taxon>
        <taxon>Gloeophyllaceae</taxon>
        <taxon>Heliocybe</taxon>
    </lineage>
</organism>
<dbReference type="Pfam" id="PF05729">
    <property type="entry name" value="NACHT"/>
    <property type="match status" value="1"/>
</dbReference>
<evidence type="ECO:0000259" key="1">
    <source>
        <dbReference type="Pfam" id="PF05729"/>
    </source>
</evidence>
<dbReference type="AlphaFoldDB" id="A0A5C3MT78"/>
<dbReference type="InterPro" id="IPR027417">
    <property type="entry name" value="P-loop_NTPase"/>
</dbReference>
<dbReference type="Gene3D" id="3.40.50.300">
    <property type="entry name" value="P-loop containing nucleotide triphosphate hydrolases"/>
    <property type="match status" value="1"/>
</dbReference>